<dbReference type="EMBL" id="JAHKRT010000003">
    <property type="protein sequence ID" value="MBU3077449.1"/>
    <property type="molecule type" value="Genomic_DNA"/>
</dbReference>
<comment type="caution">
    <text evidence="2">The sequence shown here is derived from an EMBL/GenBank/DDBJ whole genome shotgun (WGS) entry which is preliminary data.</text>
</comment>
<evidence type="ECO:0000256" key="1">
    <source>
        <dbReference type="SAM" id="SignalP"/>
    </source>
</evidence>
<keyword evidence="3" id="KW-1185">Reference proteome</keyword>
<accession>A0ABS6BGZ3</accession>
<name>A0ABS6BGZ3_9SPHN</name>
<feature type="signal peptide" evidence="1">
    <location>
        <begin position="1"/>
        <end position="28"/>
    </location>
</feature>
<sequence>MITLSNSIRRAIIISAISLVPAAGMAQAATAHASAAATAAIVGNDTAASDQQVSDGGSTTRAKVYCTGRTASGDANITGSILKRKVCKTREQWLAEGVKIEDGK</sequence>
<organism evidence="2 3">
    <name type="scientific">Sphingomonas quercus</name>
    <dbReference type="NCBI Taxonomy" id="2842451"/>
    <lineage>
        <taxon>Bacteria</taxon>
        <taxon>Pseudomonadati</taxon>
        <taxon>Pseudomonadota</taxon>
        <taxon>Alphaproteobacteria</taxon>
        <taxon>Sphingomonadales</taxon>
        <taxon>Sphingomonadaceae</taxon>
        <taxon>Sphingomonas</taxon>
    </lineage>
</organism>
<gene>
    <name evidence="2" type="ORF">KOF26_06160</name>
</gene>
<dbReference type="RefSeq" id="WP_216321909.1">
    <property type="nucleotide sequence ID" value="NZ_JAHKRT010000003.1"/>
</dbReference>
<evidence type="ECO:0008006" key="4">
    <source>
        <dbReference type="Google" id="ProtNLM"/>
    </source>
</evidence>
<evidence type="ECO:0000313" key="2">
    <source>
        <dbReference type="EMBL" id="MBU3077449.1"/>
    </source>
</evidence>
<proteinExistence type="predicted"/>
<reference evidence="2 3" key="1">
    <citation type="submission" date="2021-06" db="EMBL/GenBank/DDBJ databases">
        <title>Sphingomonas sp. XMGL2, whole genome shotgun sequencing project.</title>
        <authorList>
            <person name="Zhao G."/>
            <person name="Shen L."/>
        </authorList>
    </citation>
    <scope>NUCLEOTIDE SEQUENCE [LARGE SCALE GENOMIC DNA]</scope>
    <source>
        <strain evidence="2 3">XMGL2</strain>
    </source>
</reference>
<dbReference type="Proteomes" id="UP000776276">
    <property type="component" value="Unassembled WGS sequence"/>
</dbReference>
<protein>
    <recommendedName>
        <fullName evidence="4">Secreted protein</fullName>
    </recommendedName>
</protein>
<evidence type="ECO:0000313" key="3">
    <source>
        <dbReference type="Proteomes" id="UP000776276"/>
    </source>
</evidence>
<keyword evidence="1" id="KW-0732">Signal</keyword>
<feature type="chain" id="PRO_5046465141" description="Secreted protein" evidence="1">
    <location>
        <begin position="29"/>
        <end position="104"/>
    </location>
</feature>